<keyword evidence="1" id="KW-1133">Transmembrane helix</keyword>
<dbReference type="AlphaFoldDB" id="A0AAU7PSS9"/>
<feature type="transmembrane region" description="Helical" evidence="1">
    <location>
        <begin position="120"/>
        <end position="136"/>
    </location>
</feature>
<evidence type="ECO:0000256" key="1">
    <source>
        <dbReference type="SAM" id="Phobius"/>
    </source>
</evidence>
<proteinExistence type="predicted"/>
<dbReference type="InterPro" id="IPR025918">
    <property type="entry name" value="YIEGIA"/>
</dbReference>
<dbReference type="Pfam" id="PF14045">
    <property type="entry name" value="YIEGIA"/>
    <property type="match status" value="1"/>
</dbReference>
<organism evidence="2">
    <name type="scientific">Lacrimispora sp. BS-2</name>
    <dbReference type="NCBI Taxonomy" id="3151850"/>
    <lineage>
        <taxon>Bacteria</taxon>
        <taxon>Bacillati</taxon>
        <taxon>Bacillota</taxon>
        <taxon>Clostridia</taxon>
        <taxon>Lachnospirales</taxon>
        <taxon>Lachnospiraceae</taxon>
        <taxon>Lacrimispora</taxon>
    </lineage>
</organism>
<feature type="transmembrane region" description="Helical" evidence="1">
    <location>
        <begin position="42"/>
        <end position="64"/>
    </location>
</feature>
<reference evidence="2" key="1">
    <citation type="submission" date="2024-06" db="EMBL/GenBank/DDBJ databases">
        <title>Lacrimispora cavernae sp. nov., a novel anaerobe isolated from bat guano pile inside a cave.</title>
        <authorList>
            <person name="Miller S.L."/>
            <person name="Lu N."/>
            <person name="King J."/>
            <person name="Sankaranarayanan K."/>
            <person name="Lawson P.A."/>
        </authorList>
    </citation>
    <scope>NUCLEOTIDE SEQUENCE</scope>
    <source>
        <strain evidence="2">BS-2</strain>
    </source>
</reference>
<accession>A0AAU7PSS9</accession>
<name>A0AAU7PSS9_9FIRM</name>
<feature type="transmembrane region" description="Helical" evidence="1">
    <location>
        <begin position="142"/>
        <end position="160"/>
    </location>
</feature>
<keyword evidence="1" id="KW-0472">Membrane</keyword>
<feature type="transmembrane region" description="Helical" evidence="1">
    <location>
        <begin position="7"/>
        <end position="30"/>
    </location>
</feature>
<evidence type="ECO:0000313" key="2">
    <source>
        <dbReference type="EMBL" id="XBS55262.1"/>
    </source>
</evidence>
<sequence>MEKTIAFHDLVIILCGIVMGTIARFVTLRIDTRQNPSYPTGVFINIVIGILASALGSVAIPALLDKEFTAVTFIALAIQHFREVRKTEKDSLEDLEKTEYSKRGAAYIDGIAKTYESRNYLSMLTSLFVVLVLSILSVESLVINLMIAAVSGICMIYFLTRITKGKCIGDICNIKEGKITIDHSDLLVDGMYVTNVLGTERIRELFLKEGIGIVIEPKSDKFRITIENYGQRQAMLFEATRTFGVKRYSFTRKNYKTGKLLLAFIPIIRDPDAIIDVIKKTPVLENSRKINTIMDINIGGDINGAE</sequence>
<gene>
    <name evidence="2" type="ORF">ABFV83_05555</name>
</gene>
<keyword evidence="1" id="KW-0812">Transmembrane</keyword>
<dbReference type="EMBL" id="CP157940">
    <property type="protein sequence ID" value="XBS55262.1"/>
    <property type="molecule type" value="Genomic_DNA"/>
</dbReference>
<dbReference type="RefSeq" id="WP_349947938.1">
    <property type="nucleotide sequence ID" value="NZ_CP157940.1"/>
</dbReference>
<protein>
    <submittedName>
        <fullName evidence="2">YIEGIA family protein</fullName>
    </submittedName>
</protein>